<keyword evidence="13" id="KW-1185">Reference proteome</keyword>
<feature type="signal peptide" evidence="10">
    <location>
        <begin position="1"/>
        <end position="23"/>
    </location>
</feature>
<sequence>MIRQLILGTLASIAFMTGTTAQAGPFSPAITVNDSVITEYELDQRVRFLTLLGAPGDVRELAERDLINDRLRLQAARDLGITLSEQQIRAGMEEFASRVNLTPEQFIQAIGQGGVAPETFRDFVQAGLVWRDVVRARFLPRVSISETEIDRALSLPAQRGAGPRVLLSEIILPVTAANQADQRDLALQLAGQIRTEAQFAEAARNYSAAPSRENGGRIGWIPLTNLPPQARQVILQMGNGQVSPPIPVGNAIAIFRLRGIQNGGKIAPGAISVEYAQALLPTDGSAVRIAGAVDTCDDLYRVLPAESVTRQTVVQTALPRDIADELASLDDNEISTRLRRGNATVLLMLCRRSATLAMGEETGIPVAAPRPDAPAVNPELGFGQGPSRDQVREELTNQRLAALAAGYLEELRANAIIVRN</sequence>
<keyword evidence="5" id="KW-0143">Chaperone</keyword>
<keyword evidence="4 9" id="KW-0697">Rotamase</keyword>
<keyword evidence="2 10" id="KW-0732">Signal</keyword>
<dbReference type="PROSITE" id="PS01096">
    <property type="entry name" value="PPIC_PPIASE_1"/>
    <property type="match status" value="1"/>
</dbReference>
<evidence type="ECO:0000259" key="11">
    <source>
        <dbReference type="PROSITE" id="PS50198"/>
    </source>
</evidence>
<dbReference type="InterPro" id="IPR027304">
    <property type="entry name" value="Trigger_fact/SurA_dom_sf"/>
</dbReference>
<accession>A0A2S5JJH2</accession>
<evidence type="ECO:0000256" key="3">
    <source>
        <dbReference type="ARBA" id="ARBA00022764"/>
    </source>
</evidence>
<evidence type="ECO:0000256" key="9">
    <source>
        <dbReference type="PROSITE-ProRule" id="PRU00278"/>
    </source>
</evidence>
<evidence type="ECO:0000256" key="10">
    <source>
        <dbReference type="SAM" id="SignalP"/>
    </source>
</evidence>
<dbReference type="AlphaFoldDB" id="A0A2S5JJH2"/>
<dbReference type="RefSeq" id="WP_104069460.1">
    <property type="nucleotide sequence ID" value="NZ_PRDS01000002.1"/>
</dbReference>
<evidence type="ECO:0000256" key="8">
    <source>
        <dbReference type="ARBA" id="ARBA00031484"/>
    </source>
</evidence>
<dbReference type="EMBL" id="PRDS01000002">
    <property type="protein sequence ID" value="PPB81619.1"/>
    <property type="molecule type" value="Genomic_DNA"/>
</dbReference>
<reference evidence="12 13" key="1">
    <citation type="submission" date="2018-01" db="EMBL/GenBank/DDBJ databases">
        <title>Genomic Encyclopedia of Archaeal and Bacterial Type Strains, Phase II (KMG-II): from individual species to whole genera.</title>
        <authorList>
            <person name="Goeker M."/>
        </authorList>
    </citation>
    <scope>NUCLEOTIDE SEQUENCE [LARGE SCALE GENOMIC DNA]</scope>
    <source>
        <strain evidence="12 13">DSM 12048</strain>
    </source>
</reference>
<evidence type="ECO:0000256" key="2">
    <source>
        <dbReference type="ARBA" id="ARBA00022729"/>
    </source>
</evidence>
<proteinExistence type="predicted"/>
<evidence type="ECO:0000313" key="12">
    <source>
        <dbReference type="EMBL" id="PPB81619.1"/>
    </source>
</evidence>
<gene>
    <name evidence="12" type="ORF">LV82_00828</name>
</gene>
<feature type="chain" id="PRO_5015697464" description="Parvulin-like PPIase" evidence="10">
    <location>
        <begin position="24"/>
        <end position="420"/>
    </location>
</feature>
<dbReference type="PANTHER" id="PTHR47637:SF1">
    <property type="entry name" value="CHAPERONE SURA"/>
    <property type="match status" value="1"/>
</dbReference>
<dbReference type="SUPFAM" id="SSF54534">
    <property type="entry name" value="FKBP-like"/>
    <property type="match status" value="1"/>
</dbReference>
<dbReference type="InterPro" id="IPR015391">
    <property type="entry name" value="SurA_N"/>
</dbReference>
<evidence type="ECO:0000256" key="5">
    <source>
        <dbReference type="ARBA" id="ARBA00023186"/>
    </source>
</evidence>
<evidence type="ECO:0000256" key="7">
    <source>
        <dbReference type="ARBA" id="ARBA00030642"/>
    </source>
</evidence>
<evidence type="ECO:0000256" key="1">
    <source>
        <dbReference type="ARBA" id="ARBA00018370"/>
    </source>
</evidence>
<dbReference type="OrthoDB" id="9791746at2"/>
<dbReference type="Gene3D" id="1.10.4030.10">
    <property type="entry name" value="Porin chaperone SurA, peptide-binding domain"/>
    <property type="match status" value="1"/>
</dbReference>
<dbReference type="InterPro" id="IPR000297">
    <property type="entry name" value="PPIase_PpiC"/>
</dbReference>
<name>A0A2S5JJH2_9RHOB</name>
<evidence type="ECO:0000256" key="4">
    <source>
        <dbReference type="ARBA" id="ARBA00023110"/>
    </source>
</evidence>
<dbReference type="Pfam" id="PF09312">
    <property type="entry name" value="SurA_N"/>
    <property type="match status" value="1"/>
</dbReference>
<dbReference type="Pfam" id="PF00639">
    <property type="entry name" value="Rotamase"/>
    <property type="match status" value="1"/>
</dbReference>
<dbReference type="InterPro" id="IPR046357">
    <property type="entry name" value="PPIase_dom_sf"/>
</dbReference>
<dbReference type="GO" id="GO:0003755">
    <property type="term" value="F:peptidyl-prolyl cis-trans isomerase activity"/>
    <property type="evidence" value="ECO:0007669"/>
    <property type="project" value="UniProtKB-KW"/>
</dbReference>
<dbReference type="InterPro" id="IPR023058">
    <property type="entry name" value="PPIase_PpiC_CS"/>
</dbReference>
<dbReference type="SUPFAM" id="SSF109998">
    <property type="entry name" value="Triger factor/SurA peptide-binding domain-like"/>
    <property type="match status" value="1"/>
</dbReference>
<feature type="domain" description="PpiC" evidence="11">
    <location>
        <begin position="162"/>
        <end position="259"/>
    </location>
</feature>
<protein>
    <recommendedName>
        <fullName evidence="1">Parvulin-like PPIase</fullName>
    </recommendedName>
    <alternativeName>
        <fullName evidence="7">Peptidyl-prolyl cis-trans isomerase plp</fullName>
    </alternativeName>
    <alternativeName>
        <fullName evidence="8">Rotamase plp</fullName>
    </alternativeName>
</protein>
<dbReference type="Gene3D" id="3.10.50.40">
    <property type="match status" value="1"/>
</dbReference>
<evidence type="ECO:0000313" key="13">
    <source>
        <dbReference type="Proteomes" id="UP000239736"/>
    </source>
</evidence>
<dbReference type="Proteomes" id="UP000239736">
    <property type="component" value="Unassembled WGS sequence"/>
</dbReference>
<dbReference type="PANTHER" id="PTHR47637">
    <property type="entry name" value="CHAPERONE SURA"/>
    <property type="match status" value="1"/>
</dbReference>
<keyword evidence="6 9" id="KW-0413">Isomerase</keyword>
<evidence type="ECO:0000256" key="6">
    <source>
        <dbReference type="ARBA" id="ARBA00023235"/>
    </source>
</evidence>
<dbReference type="PROSITE" id="PS50198">
    <property type="entry name" value="PPIC_PPIASE_2"/>
    <property type="match status" value="1"/>
</dbReference>
<keyword evidence="3" id="KW-0574">Periplasm</keyword>
<dbReference type="InterPro" id="IPR050280">
    <property type="entry name" value="OMP_Chaperone_SurA"/>
</dbReference>
<organism evidence="12 13">
    <name type="scientific">Albidovulum inexpectatum</name>
    <dbReference type="NCBI Taxonomy" id="196587"/>
    <lineage>
        <taxon>Bacteria</taxon>
        <taxon>Pseudomonadati</taxon>
        <taxon>Pseudomonadota</taxon>
        <taxon>Alphaproteobacteria</taxon>
        <taxon>Rhodobacterales</taxon>
        <taxon>Paracoccaceae</taxon>
        <taxon>Albidovulum</taxon>
    </lineage>
</organism>
<comment type="caution">
    <text evidence="12">The sequence shown here is derived from an EMBL/GenBank/DDBJ whole genome shotgun (WGS) entry which is preliminary data.</text>
</comment>